<evidence type="ECO:0000256" key="1">
    <source>
        <dbReference type="SAM" id="Phobius"/>
    </source>
</evidence>
<protein>
    <submittedName>
        <fullName evidence="2">Uncharacterized protein</fullName>
    </submittedName>
</protein>
<organism evidence="2 3">
    <name type="scientific">Yimella lutea</name>
    <dbReference type="NCBI Taxonomy" id="587872"/>
    <lineage>
        <taxon>Bacteria</taxon>
        <taxon>Bacillati</taxon>
        <taxon>Actinomycetota</taxon>
        <taxon>Actinomycetes</taxon>
        <taxon>Micrococcales</taxon>
        <taxon>Dermacoccaceae</taxon>
        <taxon>Yimella</taxon>
    </lineage>
</organism>
<evidence type="ECO:0000313" key="3">
    <source>
        <dbReference type="Proteomes" id="UP000320806"/>
    </source>
</evidence>
<feature type="transmembrane region" description="Helical" evidence="1">
    <location>
        <begin position="81"/>
        <end position="98"/>
    </location>
</feature>
<keyword evidence="1" id="KW-1133">Transmembrane helix</keyword>
<feature type="transmembrane region" description="Helical" evidence="1">
    <location>
        <begin position="41"/>
        <end position="60"/>
    </location>
</feature>
<gene>
    <name evidence="2" type="ORF">FB459_1937</name>
</gene>
<reference evidence="2 3" key="1">
    <citation type="submission" date="2019-06" db="EMBL/GenBank/DDBJ databases">
        <title>Sequencing the genomes of 1000 actinobacteria strains.</title>
        <authorList>
            <person name="Klenk H.-P."/>
        </authorList>
    </citation>
    <scope>NUCLEOTIDE SEQUENCE [LARGE SCALE GENOMIC DNA]</scope>
    <source>
        <strain evidence="2 3">DSM 19828</strain>
    </source>
</reference>
<name>A0A542EGL1_9MICO</name>
<evidence type="ECO:0000313" key="2">
    <source>
        <dbReference type="EMBL" id="TQJ14473.1"/>
    </source>
</evidence>
<comment type="caution">
    <text evidence="2">The sequence shown here is derived from an EMBL/GenBank/DDBJ whole genome shotgun (WGS) entry which is preliminary data.</text>
</comment>
<dbReference type="Proteomes" id="UP000320806">
    <property type="component" value="Unassembled WGS sequence"/>
</dbReference>
<keyword evidence="1" id="KW-0812">Transmembrane</keyword>
<dbReference type="EMBL" id="VFMO01000001">
    <property type="protein sequence ID" value="TQJ14473.1"/>
    <property type="molecule type" value="Genomic_DNA"/>
</dbReference>
<dbReference type="RefSeq" id="WP_141928277.1">
    <property type="nucleotide sequence ID" value="NZ_BAABCI010000011.1"/>
</dbReference>
<keyword evidence="3" id="KW-1185">Reference proteome</keyword>
<dbReference type="AlphaFoldDB" id="A0A542EGL1"/>
<proteinExistence type="predicted"/>
<sequence length="99" mass="10233">MRLWIRARIGVAAVVFTTVGTLLVLFAGSRPTPLPQLAGRAPIPTALLAPALVAAGILIASRPRLVTAEALSVRRVGLLDGLTVMLSTALIATIWVLGG</sequence>
<feature type="transmembrane region" description="Helical" evidence="1">
    <location>
        <begin position="7"/>
        <end position="29"/>
    </location>
</feature>
<accession>A0A542EGL1</accession>
<keyword evidence="1" id="KW-0472">Membrane</keyword>